<dbReference type="RefSeq" id="WP_211602611.1">
    <property type="nucleotide sequence ID" value="NZ_JAGSNF010000010.1"/>
</dbReference>
<protein>
    <submittedName>
        <fullName evidence="1">Uncharacterized protein</fullName>
    </submittedName>
</protein>
<dbReference type="AlphaFoldDB" id="A0A941D7R9"/>
<sequence length="251" mass="26257">MQHAGGRGGGGVADPTGWLMEPVPRNPVPTTFDAALNMASWFSLGHWALVALDKADGSFDLQQQVQEWLVGDWEHVAVAAAAMRNLKGYVESVERGVTVYADAADRVWDGRAAEEAADYFLDVAASLQDAANKLEIAAKGYDDVADGVYGVAKDVGTLVETLIDLLIAAGVSAAATVAGSWTLIGAAIGTAATFYGITRIVETIQLIITTIKGAMTFVDVFSDVVLGLLGSAGDWHEVTVPASFDNRVVGG</sequence>
<reference evidence="1" key="1">
    <citation type="submission" date="2021-04" db="EMBL/GenBank/DDBJ databases">
        <title>Phycicoccus avicenniae sp. nov., a novel endophytic actinomycetes isolated from branch of Avicennia mariana.</title>
        <authorList>
            <person name="Tuo L."/>
        </authorList>
    </citation>
    <scope>NUCLEOTIDE SEQUENCE</scope>
    <source>
        <strain evidence="1">BSK3Z-2</strain>
    </source>
</reference>
<gene>
    <name evidence="1" type="ORF">KC207_08635</name>
</gene>
<organism evidence="1 2">
    <name type="scientific">Phycicoccus avicenniae</name>
    <dbReference type="NCBI Taxonomy" id="2828860"/>
    <lineage>
        <taxon>Bacteria</taxon>
        <taxon>Bacillati</taxon>
        <taxon>Actinomycetota</taxon>
        <taxon>Actinomycetes</taxon>
        <taxon>Micrococcales</taxon>
        <taxon>Intrasporangiaceae</taxon>
        <taxon>Phycicoccus</taxon>
    </lineage>
</organism>
<dbReference type="EMBL" id="JAGSNF010000010">
    <property type="protein sequence ID" value="MBR7743353.1"/>
    <property type="molecule type" value="Genomic_DNA"/>
</dbReference>
<comment type="caution">
    <text evidence="1">The sequence shown here is derived from an EMBL/GenBank/DDBJ whole genome shotgun (WGS) entry which is preliminary data.</text>
</comment>
<accession>A0A941D7R9</accession>
<name>A0A941D7R9_9MICO</name>
<evidence type="ECO:0000313" key="1">
    <source>
        <dbReference type="EMBL" id="MBR7743353.1"/>
    </source>
</evidence>
<proteinExistence type="predicted"/>
<keyword evidence="2" id="KW-1185">Reference proteome</keyword>
<evidence type="ECO:0000313" key="2">
    <source>
        <dbReference type="Proteomes" id="UP000677016"/>
    </source>
</evidence>
<dbReference type="Proteomes" id="UP000677016">
    <property type="component" value="Unassembled WGS sequence"/>
</dbReference>